<evidence type="ECO:0000256" key="4">
    <source>
        <dbReference type="ARBA" id="ARBA00023136"/>
    </source>
</evidence>
<keyword evidence="2 5" id="KW-0812">Transmembrane</keyword>
<dbReference type="SUPFAM" id="SSF47240">
    <property type="entry name" value="Ferritin-like"/>
    <property type="match status" value="1"/>
</dbReference>
<dbReference type="Proteomes" id="UP000284243">
    <property type="component" value="Unassembled WGS sequence"/>
</dbReference>
<evidence type="ECO:0000313" key="9">
    <source>
        <dbReference type="Proteomes" id="UP000284243"/>
    </source>
</evidence>
<feature type="transmembrane region" description="Helical" evidence="5">
    <location>
        <begin position="262"/>
        <end position="283"/>
    </location>
</feature>
<organism evidence="7 8">
    <name type="scientific">Odoribacter splanchnicus</name>
    <dbReference type="NCBI Taxonomy" id="28118"/>
    <lineage>
        <taxon>Bacteria</taxon>
        <taxon>Pseudomonadati</taxon>
        <taxon>Bacteroidota</taxon>
        <taxon>Bacteroidia</taxon>
        <taxon>Bacteroidales</taxon>
        <taxon>Odoribacteraceae</taxon>
        <taxon>Odoribacter</taxon>
    </lineage>
</organism>
<dbReference type="CDD" id="cd02431">
    <property type="entry name" value="Ferritin_CCC1_C"/>
    <property type="match status" value="1"/>
</dbReference>
<dbReference type="AlphaFoldDB" id="A0A412WS28"/>
<dbReference type="Pfam" id="PF01988">
    <property type="entry name" value="VIT1"/>
    <property type="match status" value="1"/>
</dbReference>
<dbReference type="InterPro" id="IPR009078">
    <property type="entry name" value="Ferritin-like_SF"/>
</dbReference>
<name>A0A412WS28_9BACT</name>
<feature type="transmembrane region" description="Helical" evidence="5">
    <location>
        <begin position="200"/>
        <end position="223"/>
    </location>
</feature>
<dbReference type="Proteomes" id="UP000283426">
    <property type="component" value="Unassembled WGS sequence"/>
</dbReference>
<feature type="transmembrane region" description="Helical" evidence="5">
    <location>
        <begin position="166"/>
        <end position="188"/>
    </location>
</feature>
<dbReference type="GO" id="GO:0030026">
    <property type="term" value="P:intracellular manganese ion homeostasis"/>
    <property type="evidence" value="ECO:0007669"/>
    <property type="project" value="InterPro"/>
</dbReference>
<dbReference type="EMBL" id="QRYW01000004">
    <property type="protein sequence ID" value="RGV30105.1"/>
    <property type="molecule type" value="Genomic_DNA"/>
</dbReference>
<dbReference type="GO" id="GO:0012505">
    <property type="term" value="C:endomembrane system"/>
    <property type="evidence" value="ECO:0007669"/>
    <property type="project" value="UniProtKB-SubCell"/>
</dbReference>
<evidence type="ECO:0000313" key="7">
    <source>
        <dbReference type="EMBL" id="RGV30105.1"/>
    </source>
</evidence>
<proteinExistence type="predicted"/>
<evidence type="ECO:0000256" key="5">
    <source>
        <dbReference type="SAM" id="Phobius"/>
    </source>
</evidence>
<dbReference type="RefSeq" id="WP_013612818.1">
    <property type="nucleotide sequence ID" value="NZ_JADMUD010000015.1"/>
</dbReference>
<evidence type="ECO:0000256" key="3">
    <source>
        <dbReference type="ARBA" id="ARBA00022989"/>
    </source>
</evidence>
<dbReference type="InterPro" id="IPR008217">
    <property type="entry name" value="Ccc1_fam"/>
</dbReference>
<protein>
    <submittedName>
        <fullName evidence="7">Rubrerythrin family protein</fullName>
    </submittedName>
</protein>
<evidence type="ECO:0000313" key="6">
    <source>
        <dbReference type="EMBL" id="RGU54761.1"/>
    </source>
</evidence>
<evidence type="ECO:0000256" key="2">
    <source>
        <dbReference type="ARBA" id="ARBA00022692"/>
    </source>
</evidence>
<dbReference type="GeneID" id="61275871"/>
<dbReference type="CDD" id="cd01044">
    <property type="entry name" value="Ferritin_CCC1_N"/>
    <property type="match status" value="1"/>
</dbReference>
<feature type="transmembrane region" description="Helical" evidence="5">
    <location>
        <begin position="229"/>
        <end position="250"/>
    </location>
</feature>
<comment type="caution">
    <text evidence="7">The sequence shown here is derived from an EMBL/GenBank/DDBJ whole genome shotgun (WGS) entry which is preliminary data.</text>
</comment>
<dbReference type="GO" id="GO:0005384">
    <property type="term" value="F:manganese ion transmembrane transporter activity"/>
    <property type="evidence" value="ECO:0007669"/>
    <property type="project" value="InterPro"/>
</dbReference>
<dbReference type="OMA" id="TFAVKLM"/>
<gene>
    <name evidence="7" type="ORF">DWW24_03035</name>
    <name evidence="6" type="ORF">DWW57_15040</name>
</gene>
<keyword evidence="3 5" id="KW-1133">Transmembrane helix</keyword>
<dbReference type="EMBL" id="QRYC01000026">
    <property type="protein sequence ID" value="RGU54761.1"/>
    <property type="molecule type" value="Genomic_DNA"/>
</dbReference>
<comment type="subcellular location">
    <subcellularLocation>
        <location evidence="1">Endomembrane system</location>
        <topology evidence="1">Multi-pass membrane protein</topology>
    </subcellularLocation>
</comment>
<evidence type="ECO:0000256" key="1">
    <source>
        <dbReference type="ARBA" id="ARBA00004127"/>
    </source>
</evidence>
<reference evidence="8 9" key="1">
    <citation type="submission" date="2018-08" db="EMBL/GenBank/DDBJ databases">
        <title>A genome reference for cultivated species of the human gut microbiota.</title>
        <authorList>
            <person name="Zou Y."/>
            <person name="Xue W."/>
            <person name="Luo G."/>
        </authorList>
    </citation>
    <scope>NUCLEOTIDE SEQUENCE [LARGE SCALE GENOMIC DNA]</scope>
    <source>
        <strain evidence="7 8">AF14-6AC</strain>
        <strain evidence="6 9">AF16-14</strain>
    </source>
</reference>
<dbReference type="InterPro" id="IPR039376">
    <property type="entry name" value="Ferritin_CCC1_N"/>
</dbReference>
<keyword evidence="4 5" id="KW-0472">Membrane</keyword>
<evidence type="ECO:0000313" key="8">
    <source>
        <dbReference type="Proteomes" id="UP000283426"/>
    </source>
</evidence>
<accession>A0A412WS28</accession>
<sequence length="291" mass="32712">MMPALTSQETKQLLAFQTNEITEHHIYHQLSLLQKNENNRRILTELAAEESGHYQLLKTYTQKEVGPKKGKVRFYVWIARLFGLTFSIKLMENSEKYAQEAYRQTHLEDLQKIARDEEIHESRLIELIDEEGLNYMSSVVLGLNDALVEFTGALAGYTFALQHAKLVALTGAITGIAAALSMAASEYLSTRTENDVHKNALKAAVYTGIAYVITVVVLILPFVLLSNVYWGLGVCLFGALVIIAIFNYYYSIVKTESFRHRFTEMAIISIGIAAISFLIGYALRVFTGIEL</sequence>